<protein>
    <submittedName>
        <fullName evidence="1">Endodeoxyribonuclease RusA</fullName>
    </submittedName>
</protein>
<dbReference type="GO" id="GO:0006281">
    <property type="term" value="P:DNA repair"/>
    <property type="evidence" value="ECO:0007669"/>
    <property type="project" value="InterPro"/>
</dbReference>
<organism evidence="1 2">
    <name type="scientific">Micromonospora phaseoli</name>
    <dbReference type="NCBI Taxonomy" id="1144548"/>
    <lineage>
        <taxon>Bacteria</taxon>
        <taxon>Bacillati</taxon>
        <taxon>Actinomycetota</taxon>
        <taxon>Actinomycetes</taxon>
        <taxon>Micromonosporales</taxon>
        <taxon>Micromonosporaceae</taxon>
        <taxon>Micromonospora</taxon>
    </lineage>
</organism>
<dbReference type="OrthoDB" id="9801824at2"/>
<dbReference type="GO" id="GO:0000287">
    <property type="term" value="F:magnesium ion binding"/>
    <property type="evidence" value="ECO:0007669"/>
    <property type="project" value="InterPro"/>
</dbReference>
<name>A0A1H7E2J7_9ACTN</name>
<dbReference type="Proteomes" id="UP000198707">
    <property type="component" value="Unassembled WGS sequence"/>
</dbReference>
<evidence type="ECO:0000313" key="1">
    <source>
        <dbReference type="EMBL" id="SEK06232.1"/>
    </source>
</evidence>
<proteinExistence type="predicted"/>
<accession>A0A1H7E2J7</accession>
<reference evidence="2" key="1">
    <citation type="submission" date="2016-10" db="EMBL/GenBank/DDBJ databases">
        <authorList>
            <person name="Varghese N."/>
            <person name="Submissions S."/>
        </authorList>
    </citation>
    <scope>NUCLEOTIDE SEQUENCE [LARGE SCALE GENOMIC DNA]</scope>
    <source>
        <strain evidence="2">CGMCC 4.7038</strain>
    </source>
</reference>
<keyword evidence="2" id="KW-1185">Reference proteome</keyword>
<dbReference type="EMBL" id="FNYV01000020">
    <property type="protein sequence ID" value="SEK06232.1"/>
    <property type="molecule type" value="Genomic_DNA"/>
</dbReference>
<dbReference type="Pfam" id="PF05866">
    <property type="entry name" value="RusA"/>
    <property type="match status" value="1"/>
</dbReference>
<gene>
    <name evidence="1" type="ORF">SAMN05443287_12041</name>
</gene>
<dbReference type="InterPro" id="IPR036614">
    <property type="entry name" value="RusA-like_sf"/>
</dbReference>
<dbReference type="Gene3D" id="3.30.1330.70">
    <property type="entry name" value="Holliday junction resolvase RusA"/>
    <property type="match status" value="1"/>
</dbReference>
<dbReference type="GO" id="GO:0006310">
    <property type="term" value="P:DNA recombination"/>
    <property type="evidence" value="ECO:0007669"/>
    <property type="project" value="InterPro"/>
</dbReference>
<dbReference type="AlphaFoldDB" id="A0A1H7E2J7"/>
<dbReference type="SUPFAM" id="SSF103084">
    <property type="entry name" value="Holliday junction resolvase RusA"/>
    <property type="match status" value="1"/>
</dbReference>
<evidence type="ECO:0000313" key="2">
    <source>
        <dbReference type="Proteomes" id="UP000198707"/>
    </source>
</evidence>
<dbReference type="STRING" id="1144548.SAMN05443287_12041"/>
<dbReference type="InterPro" id="IPR008822">
    <property type="entry name" value="Endonuclease_RusA-like"/>
</dbReference>
<sequence length="171" mass="18839">MPLVARCACRGMATLRFGTASSSRLPLDIRVVTMPSGLPTRATIMSAMRFETLFVVDVPGRPASYSSASEAAWKAAVREAIRRTGLGPWTERFSVLVEFRTPEARNANDVWDLDNLIKPTLDAMEGVFGLRPWRGAAQAADDRVDHLEASKRTVRSGEVPGARIEVRRLVQ</sequence>